<dbReference type="PANTHER" id="PTHR47642">
    <property type="entry name" value="ATP-DEPENDENT DNA HELICASE"/>
    <property type="match status" value="1"/>
</dbReference>
<dbReference type="GeneID" id="81404872"/>
<protein>
    <submittedName>
        <fullName evidence="1">Uncharacterized protein</fullName>
    </submittedName>
</protein>
<dbReference type="OrthoDB" id="4369146at2759"/>
<dbReference type="PANTHER" id="PTHR47642:SF5">
    <property type="entry name" value="ATP-DEPENDENT DNA HELICASE"/>
    <property type="match status" value="1"/>
</dbReference>
<dbReference type="InterPro" id="IPR051055">
    <property type="entry name" value="PIF1_helicase"/>
</dbReference>
<gene>
    <name evidence="1" type="ORF">N7515_004958</name>
</gene>
<keyword evidence="2" id="KW-1185">Reference proteome</keyword>
<dbReference type="Proteomes" id="UP001149079">
    <property type="component" value="Unassembled WGS sequence"/>
</dbReference>
<evidence type="ECO:0000313" key="1">
    <source>
        <dbReference type="EMBL" id="KAJ5135680.1"/>
    </source>
</evidence>
<evidence type="ECO:0000313" key="2">
    <source>
        <dbReference type="Proteomes" id="UP001149079"/>
    </source>
</evidence>
<reference evidence="1" key="2">
    <citation type="journal article" date="2023" name="IMA Fungus">
        <title>Comparative genomic study of the Penicillium genus elucidates a diverse pangenome and 15 lateral gene transfer events.</title>
        <authorList>
            <person name="Petersen C."/>
            <person name="Sorensen T."/>
            <person name="Nielsen M.R."/>
            <person name="Sondergaard T.E."/>
            <person name="Sorensen J.L."/>
            <person name="Fitzpatrick D.A."/>
            <person name="Frisvad J.C."/>
            <person name="Nielsen K.L."/>
        </authorList>
    </citation>
    <scope>NUCLEOTIDE SEQUENCE</scope>
    <source>
        <strain evidence="1">IBT 22155</strain>
    </source>
</reference>
<dbReference type="RefSeq" id="XP_056522652.1">
    <property type="nucleotide sequence ID" value="XM_056665702.1"/>
</dbReference>
<dbReference type="EMBL" id="JAPQKL010000004">
    <property type="protein sequence ID" value="KAJ5135680.1"/>
    <property type="molecule type" value="Genomic_DNA"/>
</dbReference>
<sequence>MKLSANKECCKDLGVFATKADSTKWNIRKLLLESGYPPTNLFIDASHSSHIGANASDDAAGNLSRQLVVSLGARIVLRENLDIARGLINNSFGTIHEINWHGSNWEYGPLNPRETTPDCLYVTFDRYSGRPDWVDDKGHPLIPLFTSLRQFHYDGHNCERSQFPISAAFGITAYKAQGITTLPAGKVASASNSS</sequence>
<organism evidence="1 2">
    <name type="scientific">Penicillium bovifimosum</name>
    <dbReference type="NCBI Taxonomy" id="126998"/>
    <lineage>
        <taxon>Eukaryota</taxon>
        <taxon>Fungi</taxon>
        <taxon>Dikarya</taxon>
        <taxon>Ascomycota</taxon>
        <taxon>Pezizomycotina</taxon>
        <taxon>Eurotiomycetes</taxon>
        <taxon>Eurotiomycetidae</taxon>
        <taxon>Eurotiales</taxon>
        <taxon>Aspergillaceae</taxon>
        <taxon>Penicillium</taxon>
    </lineage>
</organism>
<accession>A0A9W9H1D8</accession>
<comment type="caution">
    <text evidence="1">The sequence shown here is derived from an EMBL/GenBank/DDBJ whole genome shotgun (WGS) entry which is preliminary data.</text>
</comment>
<proteinExistence type="predicted"/>
<dbReference type="AlphaFoldDB" id="A0A9W9H1D8"/>
<name>A0A9W9H1D8_9EURO</name>
<reference evidence="1" key="1">
    <citation type="submission" date="2022-11" db="EMBL/GenBank/DDBJ databases">
        <authorList>
            <person name="Petersen C."/>
        </authorList>
    </citation>
    <scope>NUCLEOTIDE SEQUENCE</scope>
    <source>
        <strain evidence="1">IBT 22155</strain>
    </source>
</reference>